<evidence type="ECO:0000256" key="2">
    <source>
        <dbReference type="RuleBase" id="RU003954"/>
    </source>
</evidence>
<dbReference type="Proteomes" id="UP000297299">
    <property type="component" value="Unassembled WGS sequence"/>
</dbReference>
<dbReference type="InterPro" id="IPR008948">
    <property type="entry name" value="L-Aspartase-like"/>
</dbReference>
<name>A0A4Y8CS44_9HELO</name>
<evidence type="ECO:0000313" key="4">
    <source>
        <dbReference type="Proteomes" id="UP000297299"/>
    </source>
</evidence>
<dbReference type="Gene3D" id="1.20.200.10">
    <property type="entry name" value="Fumarase/aspartase (Central domain)"/>
    <property type="match status" value="1"/>
</dbReference>
<dbReference type="AlphaFoldDB" id="A0A4Y8CS44"/>
<dbReference type="EMBL" id="PHWZ01000361">
    <property type="protein sequence ID" value="TEY43706.1"/>
    <property type="molecule type" value="Genomic_DNA"/>
</dbReference>
<dbReference type="GO" id="GO:0005737">
    <property type="term" value="C:cytoplasm"/>
    <property type="evidence" value="ECO:0007669"/>
    <property type="project" value="InterPro"/>
</dbReference>
<dbReference type="NCBIfam" id="TIGR01226">
    <property type="entry name" value="phe_am_lyase"/>
    <property type="match status" value="1"/>
</dbReference>
<dbReference type="InterPro" id="IPR022313">
    <property type="entry name" value="Phe/His_NH3-lyase_AS"/>
</dbReference>
<comment type="similarity">
    <text evidence="1 2">Belongs to the PAL/histidase family.</text>
</comment>
<keyword evidence="2" id="KW-0456">Lyase</keyword>
<dbReference type="STRING" id="38488.A0A4Y8CS44"/>
<dbReference type="InterPro" id="IPR005922">
    <property type="entry name" value="Phe_NH3-lyase"/>
</dbReference>
<protein>
    <recommendedName>
        <fullName evidence="5">Phenylalanine ammonia-lyase</fullName>
    </recommendedName>
</protein>
<gene>
    <name evidence="3" type="ORF">BOTCAL_0362g00100</name>
</gene>
<evidence type="ECO:0000313" key="3">
    <source>
        <dbReference type="EMBL" id="TEY43706.1"/>
    </source>
</evidence>
<sequence length="686" mass="74678">MESNQNSPGVAVDGKSLDPAIVVAVARYGRSAYLTAKALQIMQESITVVQRALDQGKAVYGVNTGFGGSADTRILETDSIQSTIVRELHCGILEIPETLKHLSALPPLPLSDAPTCMPESWVRAAMLLRVNSLAFGYSGVRPVVVQSILELLKKDIIPQIPLRGSISASGDLMPLSYIAGAIQGSPNIKVWTGARGSRFTISADVALHSASLPPITLGPKEGLAIVNGTAVSTGVAVLALQDVNCLVVLSQILTSMTVEALLGSRESFDPFFAQVRPHAGQIEAARNINSFLAGSTLAKSGNRELDDGLLYQDRYSIRTASQWIGPVLEDLQLAYRQVSTECNSVTDNPLVDTREPIGRVLNGGNFQARAITSAMEKTRQGMQTIGQMLFTQCTELMNLRLSQGLPPNLAADEPSSSWLLKPLDILIAALQSELGFLSNSVGSHVQPAEMGNQALNSLALISARYTHTALDILSQLAAAHLVALCQALDLRALHLLFLQSFEPLLKSALVDLLTSNKDTHIETGDKLDQFCNVLWIKSKKLLDETVNMESRIRFHSIFKALQPLVLEFWPRFSSTMSSQDLFLKFQNWTQENANNAMECFIMNRRSYFDSPDASHLLGMASRHMYSFVRDTLEVPFLRRDIMIESDATSGKGTTVGECVSIVYAAIRDGRLFTPVMECLSQVGKDG</sequence>
<dbReference type="InterPro" id="IPR023144">
    <property type="entry name" value="Phe_NH3-lyase_shielding_dom_sf"/>
</dbReference>
<accession>A0A4Y8CS44</accession>
<evidence type="ECO:0000256" key="1">
    <source>
        <dbReference type="ARBA" id="ARBA00007238"/>
    </source>
</evidence>
<dbReference type="GO" id="GO:0006559">
    <property type="term" value="P:L-phenylalanine catabolic process"/>
    <property type="evidence" value="ECO:0007669"/>
    <property type="project" value="InterPro"/>
</dbReference>
<dbReference type="Gene3D" id="1.10.275.10">
    <property type="entry name" value="Fumarase/aspartase (N-terminal domain)"/>
    <property type="match status" value="1"/>
</dbReference>
<dbReference type="Gene3D" id="1.10.274.20">
    <property type="entry name" value="Phenylalanine ammonia-lyase 1, domain 3"/>
    <property type="match status" value="1"/>
</dbReference>
<proteinExistence type="inferred from homology"/>
<keyword evidence="4" id="KW-1185">Reference proteome</keyword>
<evidence type="ECO:0008006" key="5">
    <source>
        <dbReference type="Google" id="ProtNLM"/>
    </source>
</evidence>
<dbReference type="InterPro" id="IPR024083">
    <property type="entry name" value="Fumarase/histidase_N"/>
</dbReference>
<dbReference type="SUPFAM" id="SSF48557">
    <property type="entry name" value="L-aspartase-like"/>
    <property type="match status" value="1"/>
</dbReference>
<organism evidence="3 4">
    <name type="scientific">Botryotinia calthae</name>
    <dbReference type="NCBI Taxonomy" id="38488"/>
    <lineage>
        <taxon>Eukaryota</taxon>
        <taxon>Fungi</taxon>
        <taxon>Dikarya</taxon>
        <taxon>Ascomycota</taxon>
        <taxon>Pezizomycotina</taxon>
        <taxon>Leotiomycetes</taxon>
        <taxon>Helotiales</taxon>
        <taxon>Sclerotiniaceae</taxon>
        <taxon>Botryotinia</taxon>
    </lineage>
</organism>
<dbReference type="OrthoDB" id="10051290at2759"/>
<reference evidence="3 4" key="1">
    <citation type="submission" date="2017-11" db="EMBL/GenBank/DDBJ databases">
        <title>Comparative genomics of Botrytis spp.</title>
        <authorList>
            <person name="Valero-Jimenez C.A."/>
            <person name="Tapia P."/>
            <person name="Veloso J."/>
            <person name="Silva-Moreno E."/>
            <person name="Staats M."/>
            <person name="Valdes J.H."/>
            <person name="Van Kan J.A.L."/>
        </authorList>
    </citation>
    <scope>NUCLEOTIDE SEQUENCE [LARGE SCALE GENOMIC DNA]</scope>
    <source>
        <strain evidence="3 4">MUCL2830</strain>
    </source>
</reference>
<dbReference type="GO" id="GO:0016841">
    <property type="term" value="F:ammonia-lyase activity"/>
    <property type="evidence" value="ECO:0007669"/>
    <property type="project" value="InterPro"/>
</dbReference>
<comment type="caution">
    <text evidence="3">The sequence shown here is derived from an EMBL/GenBank/DDBJ whole genome shotgun (WGS) entry which is preliminary data.</text>
</comment>
<dbReference type="PROSITE" id="PS00488">
    <property type="entry name" value="PAL_HISTIDASE"/>
    <property type="match status" value="1"/>
</dbReference>
<dbReference type="Pfam" id="PF00221">
    <property type="entry name" value="Lyase_aromatic"/>
    <property type="match status" value="1"/>
</dbReference>
<dbReference type="CDD" id="cd00332">
    <property type="entry name" value="PAL-HAL"/>
    <property type="match status" value="1"/>
</dbReference>
<dbReference type="InterPro" id="IPR001106">
    <property type="entry name" value="Aromatic_Lyase"/>
</dbReference>
<dbReference type="PANTHER" id="PTHR10362">
    <property type="entry name" value="HISTIDINE AMMONIA-LYASE"/>
    <property type="match status" value="1"/>
</dbReference>